<dbReference type="InterPro" id="IPR005913">
    <property type="entry name" value="dTDP_dehydrorham_reduct"/>
</dbReference>
<comment type="similarity">
    <text evidence="1 2">Belongs to the dTDP-4-dehydrorhamnose reductase family.</text>
</comment>
<comment type="pathway">
    <text evidence="2">Carbohydrate biosynthesis; dTDP-L-rhamnose biosynthesis.</text>
</comment>
<evidence type="ECO:0000313" key="4">
    <source>
        <dbReference type="EMBL" id="OYN74356.1"/>
    </source>
</evidence>
<comment type="function">
    <text evidence="2">Catalyzes the reduction of dTDP-6-deoxy-L-lyxo-4-hexulose to yield dTDP-L-rhamnose.</text>
</comment>
<dbReference type="GO" id="GO:0019305">
    <property type="term" value="P:dTDP-rhamnose biosynthetic process"/>
    <property type="evidence" value="ECO:0007669"/>
    <property type="project" value="UniProtKB-UniPathway"/>
</dbReference>
<comment type="caution">
    <text evidence="4">The sequence shown here is derived from an EMBL/GenBank/DDBJ whole genome shotgun (WGS) entry which is preliminary data.</text>
</comment>
<dbReference type="UniPathway" id="UPA00124"/>
<gene>
    <name evidence="4" type="primary">rfbD</name>
    <name evidence="4" type="ORF">CG716_28885</name>
</gene>
<accession>A0A255D559</accession>
<keyword evidence="2" id="KW-0560">Oxidoreductase</keyword>
<keyword evidence="2" id="KW-0521">NADP</keyword>
<evidence type="ECO:0000259" key="3">
    <source>
        <dbReference type="Pfam" id="PF04321"/>
    </source>
</evidence>
<feature type="domain" description="RmlD-like substrate binding" evidence="3">
    <location>
        <begin position="7"/>
        <end position="291"/>
    </location>
</feature>
<proteinExistence type="inferred from homology"/>
<dbReference type="InterPro" id="IPR036291">
    <property type="entry name" value="NAD(P)-bd_dom_sf"/>
</dbReference>
<dbReference type="EC" id="1.1.1.133" evidence="2"/>
<keyword evidence="5" id="KW-1185">Reference proteome</keyword>
<dbReference type="Proteomes" id="UP000216063">
    <property type="component" value="Unassembled WGS sequence"/>
</dbReference>
<dbReference type="GO" id="GO:0008831">
    <property type="term" value="F:dTDP-4-dehydrorhamnose reductase activity"/>
    <property type="evidence" value="ECO:0007669"/>
    <property type="project" value="UniProtKB-EC"/>
</dbReference>
<protein>
    <recommendedName>
        <fullName evidence="2">dTDP-4-dehydrorhamnose reductase</fullName>
        <ecNumber evidence="2">1.1.1.133</ecNumber>
    </recommendedName>
</protein>
<dbReference type="EMBL" id="NOZR01000046">
    <property type="protein sequence ID" value="OYN74356.1"/>
    <property type="molecule type" value="Genomic_DNA"/>
</dbReference>
<evidence type="ECO:0000313" key="5">
    <source>
        <dbReference type="Proteomes" id="UP000216063"/>
    </source>
</evidence>
<dbReference type="PANTHER" id="PTHR10491:SF4">
    <property type="entry name" value="METHIONINE ADENOSYLTRANSFERASE 2 SUBUNIT BETA"/>
    <property type="match status" value="1"/>
</dbReference>
<dbReference type="Gene3D" id="3.90.25.10">
    <property type="entry name" value="UDP-galactose 4-epimerase, domain 1"/>
    <property type="match status" value="1"/>
</dbReference>
<evidence type="ECO:0000256" key="2">
    <source>
        <dbReference type="RuleBase" id="RU364082"/>
    </source>
</evidence>
<dbReference type="Pfam" id="PF04321">
    <property type="entry name" value="RmlD_sub_bind"/>
    <property type="match status" value="1"/>
</dbReference>
<dbReference type="AlphaFoldDB" id="A0A255D559"/>
<dbReference type="SUPFAM" id="SSF51735">
    <property type="entry name" value="NAD(P)-binding Rossmann-fold domains"/>
    <property type="match status" value="1"/>
</dbReference>
<reference evidence="4 5" key="1">
    <citation type="submission" date="2017-07" db="EMBL/GenBank/DDBJ databases">
        <title>The new phylogeny of genus Mycobacterium.</title>
        <authorList>
            <person name="Tortoli E."/>
            <person name="Trovato A."/>
            <person name="Cirillo D.M."/>
        </authorList>
    </citation>
    <scope>NUCLEOTIDE SEQUENCE [LARGE SCALE GENOMIC DNA]</scope>
    <source>
        <strain evidence="4 5">ATCC 33027</strain>
    </source>
</reference>
<dbReference type="CDD" id="cd05254">
    <property type="entry name" value="dTDP_HR_like_SDR_e"/>
    <property type="match status" value="1"/>
</dbReference>
<dbReference type="Gene3D" id="3.40.50.720">
    <property type="entry name" value="NAD(P)-binding Rossmann-like Domain"/>
    <property type="match status" value="1"/>
</dbReference>
<name>A0A255D559_9MYCO</name>
<dbReference type="GO" id="GO:0005829">
    <property type="term" value="C:cytosol"/>
    <property type="evidence" value="ECO:0007669"/>
    <property type="project" value="TreeGrafter"/>
</dbReference>
<evidence type="ECO:0000256" key="1">
    <source>
        <dbReference type="ARBA" id="ARBA00010944"/>
    </source>
</evidence>
<organism evidence="4 5">
    <name type="scientific">Mycolicibacterium sphagni</name>
    <dbReference type="NCBI Taxonomy" id="1786"/>
    <lineage>
        <taxon>Bacteria</taxon>
        <taxon>Bacillati</taxon>
        <taxon>Actinomycetota</taxon>
        <taxon>Actinomycetes</taxon>
        <taxon>Mycobacteriales</taxon>
        <taxon>Mycobacteriaceae</taxon>
        <taxon>Mycolicibacterium</taxon>
    </lineage>
</organism>
<dbReference type="OrthoDB" id="9803892at2"/>
<dbReference type="InterPro" id="IPR029903">
    <property type="entry name" value="RmlD-like-bd"/>
</dbReference>
<dbReference type="NCBIfam" id="TIGR01214">
    <property type="entry name" value="rmlD"/>
    <property type="match status" value="1"/>
</dbReference>
<sequence length="299" mass="31433">MRVADARVLVVGATGQLGADVVDAFSAAGFEALGLGHSDLDVTDGASVLATIAAARPSLVVNTAAFHNLDKCEASSGEAFAVNAIGARNVAVAAQECGAVLVHISTDYVFDGAKASPYDESDLPAPLNVYGASKLAGEHLVRAMCPQSFVVRTSGLYGPNPCRAKGGLNFPLLMIKLAVERGELTVVTDEVVGPTYTPDLARQLVALSATDAYGIIHATGVGQVSWHAFAKETLRLRGLAHVPIHEATATTMVRNVRRPAYSILSHGNLRKLGILVMRPWQEALAEYVDSLDECQNESA</sequence>
<dbReference type="PANTHER" id="PTHR10491">
    <property type="entry name" value="DTDP-4-DEHYDRORHAMNOSE REDUCTASE"/>
    <property type="match status" value="1"/>
</dbReference>